<accession>A0ACA9SEF8</accession>
<protein>
    <submittedName>
        <fullName evidence="1">2937_t:CDS:1</fullName>
    </submittedName>
</protein>
<proteinExistence type="predicted"/>
<feature type="non-terminal residue" evidence="1">
    <location>
        <position position="114"/>
    </location>
</feature>
<organism evidence="1 2">
    <name type="scientific">Racocetra persica</name>
    <dbReference type="NCBI Taxonomy" id="160502"/>
    <lineage>
        <taxon>Eukaryota</taxon>
        <taxon>Fungi</taxon>
        <taxon>Fungi incertae sedis</taxon>
        <taxon>Mucoromycota</taxon>
        <taxon>Glomeromycotina</taxon>
        <taxon>Glomeromycetes</taxon>
        <taxon>Diversisporales</taxon>
        <taxon>Gigasporaceae</taxon>
        <taxon>Racocetra</taxon>
    </lineage>
</organism>
<evidence type="ECO:0000313" key="2">
    <source>
        <dbReference type="Proteomes" id="UP000789920"/>
    </source>
</evidence>
<reference evidence="1" key="1">
    <citation type="submission" date="2021-06" db="EMBL/GenBank/DDBJ databases">
        <authorList>
            <person name="Kallberg Y."/>
            <person name="Tangrot J."/>
            <person name="Rosling A."/>
        </authorList>
    </citation>
    <scope>NUCLEOTIDE SEQUENCE</scope>
    <source>
        <strain evidence="1">MA461A</strain>
    </source>
</reference>
<gene>
    <name evidence="1" type="ORF">RPERSI_LOCUS29125</name>
</gene>
<feature type="non-terminal residue" evidence="1">
    <location>
        <position position="1"/>
    </location>
</feature>
<comment type="caution">
    <text evidence="1">The sequence shown here is derived from an EMBL/GenBank/DDBJ whole genome shotgun (WGS) entry which is preliminary data.</text>
</comment>
<name>A0ACA9SEF8_9GLOM</name>
<dbReference type="EMBL" id="CAJVQC010108567">
    <property type="protein sequence ID" value="CAG8834231.1"/>
    <property type="molecule type" value="Genomic_DNA"/>
</dbReference>
<dbReference type="Proteomes" id="UP000789920">
    <property type="component" value="Unassembled WGS sequence"/>
</dbReference>
<sequence>SALGEADKITLEIARIIKDDFLQQNGYSSYDRNCPFYKTTWMLKNLIGFYNAATHAVEVTNGEITWAKIKERMGDLLYKLSSMKFEDPADGEEVLRERYQKLHTEIHERFRQLL</sequence>
<evidence type="ECO:0000313" key="1">
    <source>
        <dbReference type="EMBL" id="CAG8834231.1"/>
    </source>
</evidence>
<keyword evidence="2" id="KW-1185">Reference proteome</keyword>